<protein>
    <submittedName>
        <fullName evidence="1">Uncharacterized protein</fullName>
    </submittedName>
</protein>
<dbReference type="HOGENOM" id="CLU_3380870_0_0_9"/>
<proteinExistence type="predicted"/>
<organism evidence="1 2">
    <name type="scientific">Brevibacillus brevis (strain 47 / JCM 6285 / NBRC 100599)</name>
    <dbReference type="NCBI Taxonomy" id="358681"/>
    <lineage>
        <taxon>Bacteria</taxon>
        <taxon>Bacillati</taxon>
        <taxon>Bacillota</taxon>
        <taxon>Bacilli</taxon>
        <taxon>Bacillales</taxon>
        <taxon>Paenibacillaceae</taxon>
        <taxon>Brevibacillus</taxon>
    </lineage>
</organism>
<keyword evidence="2" id="KW-1185">Reference proteome</keyword>
<name>C0ZFR1_BREBN</name>
<sequence length="33" mass="3709">MIPICYDEVRKKATASSALIFIAVEAGWRSILR</sequence>
<dbReference type="EMBL" id="AP008955">
    <property type="protein sequence ID" value="BAH44620.1"/>
    <property type="molecule type" value="Genomic_DNA"/>
</dbReference>
<accession>C0ZFR1</accession>
<evidence type="ECO:0000313" key="1">
    <source>
        <dbReference type="EMBL" id="BAH44620.1"/>
    </source>
</evidence>
<reference evidence="1 2" key="1">
    <citation type="submission" date="2005-03" db="EMBL/GenBank/DDBJ databases">
        <title>Brevibacillus brevis strain 47, complete genome.</title>
        <authorList>
            <person name="Hosoyama A."/>
            <person name="Yamada R."/>
            <person name="Hongo Y."/>
            <person name="Terui Y."/>
            <person name="Ankai A."/>
            <person name="Masuyama W."/>
            <person name="Sekiguchi M."/>
            <person name="Takeda T."/>
            <person name="Asano K."/>
            <person name="Ohji S."/>
            <person name="Ichikawa N."/>
            <person name="Narita S."/>
            <person name="Aoki N."/>
            <person name="Miura H."/>
            <person name="Matsushita S."/>
            <person name="Sekigawa T."/>
            <person name="Yamagata H."/>
            <person name="Yoshikawa H."/>
            <person name="Udaka S."/>
            <person name="Tanikawa S."/>
            <person name="Fujita N."/>
        </authorList>
    </citation>
    <scope>NUCLEOTIDE SEQUENCE [LARGE SCALE GENOMIC DNA]</scope>
    <source>
        <strain evidence="2">47 / JCM 6285 / NBRC 100599</strain>
    </source>
</reference>
<dbReference type="Proteomes" id="UP000001877">
    <property type="component" value="Chromosome"/>
</dbReference>
<dbReference type="KEGG" id="bbe:BBR47_36430"/>
<gene>
    <name evidence="1" type="ordered locus">BBR47_36430</name>
</gene>
<evidence type="ECO:0000313" key="2">
    <source>
        <dbReference type="Proteomes" id="UP000001877"/>
    </source>
</evidence>
<dbReference type="AlphaFoldDB" id="C0ZFR1"/>